<evidence type="ECO:0000256" key="2">
    <source>
        <dbReference type="ARBA" id="ARBA00022692"/>
    </source>
</evidence>
<evidence type="ECO:0000256" key="6">
    <source>
        <dbReference type="SAM" id="Phobius"/>
    </source>
</evidence>
<feature type="transmembrane region" description="Helical" evidence="6">
    <location>
        <begin position="64"/>
        <end position="85"/>
    </location>
</feature>
<dbReference type="Pfam" id="PF01098">
    <property type="entry name" value="FTSW_RODA_SPOVE"/>
    <property type="match status" value="1"/>
</dbReference>
<dbReference type="GO" id="GO:0008360">
    <property type="term" value="P:regulation of cell shape"/>
    <property type="evidence" value="ECO:0007669"/>
    <property type="project" value="UniProtKB-KW"/>
</dbReference>
<evidence type="ECO:0000256" key="3">
    <source>
        <dbReference type="ARBA" id="ARBA00022960"/>
    </source>
</evidence>
<dbReference type="GO" id="GO:0005886">
    <property type="term" value="C:plasma membrane"/>
    <property type="evidence" value="ECO:0007669"/>
    <property type="project" value="TreeGrafter"/>
</dbReference>
<keyword evidence="2 6" id="KW-0812">Transmembrane</keyword>
<proteinExistence type="predicted"/>
<organism evidence="7 8">
    <name type="scientific">Campylobacter insulaenigrae NCTC 12927</name>
    <dbReference type="NCBI Taxonomy" id="1031564"/>
    <lineage>
        <taxon>Bacteria</taxon>
        <taxon>Pseudomonadati</taxon>
        <taxon>Campylobacterota</taxon>
        <taxon>Epsilonproteobacteria</taxon>
        <taxon>Campylobacterales</taxon>
        <taxon>Campylobacteraceae</taxon>
        <taxon>Campylobacter</taxon>
    </lineage>
</organism>
<dbReference type="RefSeq" id="WP_039649687.1">
    <property type="nucleotide sequence ID" value="NZ_CP007770.1"/>
</dbReference>
<evidence type="ECO:0000313" key="8">
    <source>
        <dbReference type="Proteomes" id="UP000031163"/>
    </source>
</evidence>
<dbReference type="PANTHER" id="PTHR30474">
    <property type="entry name" value="CELL CYCLE PROTEIN"/>
    <property type="match status" value="1"/>
</dbReference>
<name>A0A0A8H3V4_9BACT</name>
<gene>
    <name evidence="7" type="primary">rodA</name>
    <name evidence="7" type="ORF">CINS_0583</name>
</gene>
<feature type="transmembrane region" description="Helical" evidence="6">
    <location>
        <begin position="12"/>
        <end position="31"/>
    </location>
</feature>
<dbReference type="STRING" id="1031564.CINS_0583"/>
<feature type="transmembrane region" description="Helical" evidence="6">
    <location>
        <begin position="181"/>
        <end position="197"/>
    </location>
</feature>
<dbReference type="KEGG" id="cis:CINS_0583"/>
<keyword evidence="4 6" id="KW-1133">Transmembrane helix</keyword>
<sequence>MIKLDRRILTHFDFVQPILILPIIAISLFLIYEANERLIEKQLIYTLIGFSGFAFFFLIPLRKLVWLIPILYWVNIALLLSVDIFGVEKLGARRWLEIPFTGFTIQPSEIFKPSFILMLAYLIHQNPPSKNGYNLKQFAHLSFYILLPFFLIAGEPDLGTALVLLIVGFGMIFIIGANYKIWLSIFIAIAVISPIIYTDFLKPYQKQRIHDFLAEEPSYHVKQSIIAIGSGGLTGKQADEATQTHFKFLPISTSDFIFAYTVERFGFIGAIVVILLYTLLIFHLLSLNYKHKNDYFTRVVTNCVALFIFTYVAVNISMTIGFAPVVGIPMPFYSHGGSSFATFMIFFGILQNLITFRYLDIEKAVKFKF</sequence>
<protein>
    <submittedName>
        <fullName evidence="7">Rod shape-determining protein</fullName>
    </submittedName>
</protein>
<evidence type="ECO:0000313" key="7">
    <source>
        <dbReference type="EMBL" id="AJC87554.1"/>
    </source>
</evidence>
<feature type="transmembrane region" description="Helical" evidence="6">
    <location>
        <begin position="340"/>
        <end position="359"/>
    </location>
</feature>
<dbReference type="Proteomes" id="UP000031163">
    <property type="component" value="Chromosome"/>
</dbReference>
<feature type="transmembrane region" description="Helical" evidence="6">
    <location>
        <begin position="265"/>
        <end position="287"/>
    </location>
</feature>
<dbReference type="AlphaFoldDB" id="A0A0A8H3V4"/>
<evidence type="ECO:0000256" key="1">
    <source>
        <dbReference type="ARBA" id="ARBA00004141"/>
    </source>
</evidence>
<evidence type="ECO:0000256" key="4">
    <source>
        <dbReference type="ARBA" id="ARBA00022989"/>
    </source>
</evidence>
<evidence type="ECO:0000256" key="5">
    <source>
        <dbReference type="ARBA" id="ARBA00023136"/>
    </source>
</evidence>
<keyword evidence="5 6" id="KW-0472">Membrane</keyword>
<keyword evidence="3" id="KW-0133">Cell shape</keyword>
<dbReference type="GO" id="GO:0051301">
    <property type="term" value="P:cell division"/>
    <property type="evidence" value="ECO:0007669"/>
    <property type="project" value="InterPro"/>
</dbReference>
<feature type="transmembrane region" description="Helical" evidence="6">
    <location>
        <begin position="158"/>
        <end position="176"/>
    </location>
</feature>
<dbReference type="EMBL" id="CP007770">
    <property type="protein sequence ID" value="AJC87554.1"/>
    <property type="molecule type" value="Genomic_DNA"/>
</dbReference>
<dbReference type="GO" id="GO:0015648">
    <property type="term" value="F:lipid-linked peptidoglycan transporter activity"/>
    <property type="evidence" value="ECO:0007669"/>
    <property type="project" value="TreeGrafter"/>
</dbReference>
<dbReference type="HOGENOM" id="CLU_029243_2_1_7"/>
<dbReference type="GeneID" id="74431390"/>
<feature type="transmembrane region" description="Helical" evidence="6">
    <location>
        <begin position="43"/>
        <end position="59"/>
    </location>
</feature>
<reference evidence="7 8" key="1">
    <citation type="journal article" date="2014" name="Genome Biol. Evol.">
        <title>Comparative Genomics of the Campylobacter lari Group.</title>
        <authorList>
            <person name="Miller W.G."/>
            <person name="Yee E."/>
            <person name="Chapman M.H."/>
            <person name="Smith T.P."/>
            <person name="Bono J.L."/>
            <person name="Huynh S."/>
            <person name="Parker C.T."/>
            <person name="Vandamme P."/>
            <person name="Luong K."/>
            <person name="Korlach J."/>
        </authorList>
    </citation>
    <scope>NUCLEOTIDE SEQUENCE [LARGE SCALE GENOMIC DNA]</scope>
    <source>
        <strain evidence="7 8">NCTC 12927</strain>
    </source>
</reference>
<dbReference type="GO" id="GO:0032153">
    <property type="term" value="C:cell division site"/>
    <property type="evidence" value="ECO:0007669"/>
    <property type="project" value="TreeGrafter"/>
</dbReference>
<dbReference type="InterPro" id="IPR001182">
    <property type="entry name" value="FtsW/RodA"/>
</dbReference>
<comment type="subcellular location">
    <subcellularLocation>
        <location evidence="1">Membrane</location>
        <topology evidence="1">Multi-pass membrane protein</topology>
    </subcellularLocation>
</comment>
<accession>A0A0A8H3V4</accession>
<feature type="transmembrane region" description="Helical" evidence="6">
    <location>
        <begin position="299"/>
        <end position="320"/>
    </location>
</feature>
<feature type="transmembrane region" description="Helical" evidence="6">
    <location>
        <begin position="135"/>
        <end position="152"/>
    </location>
</feature>
<dbReference type="PANTHER" id="PTHR30474:SF1">
    <property type="entry name" value="PEPTIDOGLYCAN GLYCOSYLTRANSFERASE MRDB"/>
    <property type="match status" value="1"/>
</dbReference>